<reference evidence="1" key="1">
    <citation type="journal article" date="2019" name="Science">
        <title>Mutation of a bHLH transcription factor allowed almond domestication.</title>
        <authorList>
            <person name="Sanchez-Perez R."/>
            <person name="Pavan S."/>
            <person name="Mazzeo R."/>
            <person name="Moldovan C."/>
            <person name="Aiese Cigliano R."/>
            <person name="Del Cueto J."/>
            <person name="Ricciardi F."/>
            <person name="Lotti C."/>
            <person name="Ricciardi L."/>
            <person name="Dicenta F."/>
            <person name="Lopez-Marques R.L."/>
            <person name="Lindberg Moller B."/>
        </authorList>
    </citation>
    <scope>NUCLEOTIDE SEQUENCE</scope>
</reference>
<name>A0A4Y1R035_PRUDU</name>
<dbReference type="EMBL" id="AP019298">
    <property type="protein sequence ID" value="BBG97458.1"/>
    <property type="molecule type" value="Genomic_DNA"/>
</dbReference>
<sequence length="60" mass="7502">MCFSQRRKAEERGEKLHGFRTHEADGFHNFRTHHHHVTYIFLRPLHWHLFCFINRNRNCE</sequence>
<protein>
    <submittedName>
        <fullName evidence="2">SSXT family protein</fullName>
    </submittedName>
</protein>
<organism evidence="1">
    <name type="scientific">Prunus dulcis</name>
    <name type="common">Almond</name>
    <name type="synonym">Amygdalus dulcis</name>
    <dbReference type="NCBI Taxonomy" id="3755"/>
    <lineage>
        <taxon>Eukaryota</taxon>
        <taxon>Viridiplantae</taxon>
        <taxon>Streptophyta</taxon>
        <taxon>Embryophyta</taxon>
        <taxon>Tracheophyta</taxon>
        <taxon>Spermatophyta</taxon>
        <taxon>Magnoliopsida</taxon>
        <taxon>eudicotyledons</taxon>
        <taxon>Gunneridae</taxon>
        <taxon>Pentapetalae</taxon>
        <taxon>rosids</taxon>
        <taxon>fabids</taxon>
        <taxon>Rosales</taxon>
        <taxon>Rosaceae</taxon>
        <taxon>Amygdaloideae</taxon>
        <taxon>Amygdaleae</taxon>
        <taxon>Prunus</taxon>
    </lineage>
</organism>
<evidence type="ECO:0000313" key="1">
    <source>
        <dbReference type="EMBL" id="BBG97458.1"/>
    </source>
</evidence>
<gene>
    <name evidence="1" type="ORF">Prudu_006597</name>
    <name evidence="2" type="ORF">Prudu_006598</name>
</gene>
<proteinExistence type="predicted"/>
<dbReference type="EMBL" id="AP019298">
    <property type="protein sequence ID" value="BBG97459.1"/>
    <property type="molecule type" value="Genomic_DNA"/>
</dbReference>
<dbReference type="AlphaFoldDB" id="A0A4Y1R035"/>
<evidence type="ECO:0000313" key="2">
    <source>
        <dbReference type="EMBL" id="BBG97459.1"/>
    </source>
</evidence>
<accession>A0A4Y1R035</accession>